<feature type="non-terminal residue" evidence="1">
    <location>
        <position position="51"/>
    </location>
</feature>
<gene>
    <name evidence="1" type="ORF">SAMN04490369_103039</name>
    <name evidence="2" type="ORF">SAMN04490369_10551</name>
</gene>
<dbReference type="Proteomes" id="UP000199493">
    <property type="component" value="Unassembled WGS sequence"/>
</dbReference>
<proteinExistence type="predicted"/>
<accession>A0A1H8KBT7</accession>
<name>A0A1H8KBT7_9GAMM</name>
<dbReference type="EMBL" id="FODB01000030">
    <property type="protein sequence ID" value="SEN90462.1"/>
    <property type="molecule type" value="Genomic_DNA"/>
</dbReference>
<protein>
    <submittedName>
        <fullName evidence="1">Uncharacterized protein</fullName>
    </submittedName>
</protein>
<sequence length="51" mass="6028">MGIQEPHPSGRRGFQIVDQHTDRQPRRIFHEQVNMVFFTIELKDAAVEFFA</sequence>
<evidence type="ECO:0000313" key="1">
    <source>
        <dbReference type="EMBL" id="SEN90462.1"/>
    </source>
</evidence>
<organism evidence="1 3">
    <name type="scientific">Vreelandella aquamarina</name>
    <dbReference type="NCBI Taxonomy" id="77097"/>
    <lineage>
        <taxon>Bacteria</taxon>
        <taxon>Pseudomonadati</taxon>
        <taxon>Pseudomonadota</taxon>
        <taxon>Gammaproteobacteria</taxon>
        <taxon>Oceanospirillales</taxon>
        <taxon>Halomonadaceae</taxon>
        <taxon>Vreelandella</taxon>
    </lineage>
</organism>
<evidence type="ECO:0000313" key="2">
    <source>
        <dbReference type="EMBL" id="SEO21251.1"/>
    </source>
</evidence>
<dbReference type="EMBL" id="FODB01000055">
    <property type="protein sequence ID" value="SEO21251.1"/>
    <property type="molecule type" value="Genomic_DNA"/>
</dbReference>
<dbReference type="AlphaFoldDB" id="A0A1H8KBT7"/>
<evidence type="ECO:0000313" key="3">
    <source>
        <dbReference type="Proteomes" id="UP000199493"/>
    </source>
</evidence>
<reference evidence="1 3" key="1">
    <citation type="submission" date="2016-10" db="EMBL/GenBank/DDBJ databases">
        <authorList>
            <person name="de Groot N.N."/>
        </authorList>
    </citation>
    <scope>NUCLEOTIDE SEQUENCE [LARGE SCALE GENOMIC DNA]</scope>
    <source>
        <strain evidence="1 3">558</strain>
    </source>
</reference>